<evidence type="ECO:0000313" key="2">
    <source>
        <dbReference type="Proteomes" id="UP001219934"/>
    </source>
</evidence>
<feature type="non-terminal residue" evidence="1">
    <location>
        <position position="92"/>
    </location>
</feature>
<feature type="non-terminal residue" evidence="1">
    <location>
        <position position="1"/>
    </location>
</feature>
<comment type="caution">
    <text evidence="1">The sequence shown here is derived from an EMBL/GenBank/DDBJ whole genome shotgun (WGS) entry which is preliminary data.</text>
</comment>
<sequence length="92" mass="10145">DARIRGGAEKHKDEWKKRRRRVSSVLISHLAGPSSKNTTVGACGARLRESFGPIVGTDPAIPEMHTGHHCHWCGLNGDPLPKERKRKRGETG</sequence>
<reference evidence="1" key="1">
    <citation type="submission" date="2022-11" db="EMBL/GenBank/DDBJ databases">
        <title>Chromosome-level genome of Pogonophryne albipinna.</title>
        <authorList>
            <person name="Jo E."/>
        </authorList>
    </citation>
    <scope>NUCLEOTIDE SEQUENCE</scope>
    <source>
        <strain evidence="1">SGF0006</strain>
        <tissue evidence="1">Muscle</tissue>
    </source>
</reference>
<organism evidence="1 2">
    <name type="scientific">Pogonophryne albipinna</name>
    <dbReference type="NCBI Taxonomy" id="1090488"/>
    <lineage>
        <taxon>Eukaryota</taxon>
        <taxon>Metazoa</taxon>
        <taxon>Chordata</taxon>
        <taxon>Craniata</taxon>
        <taxon>Vertebrata</taxon>
        <taxon>Euteleostomi</taxon>
        <taxon>Actinopterygii</taxon>
        <taxon>Neopterygii</taxon>
        <taxon>Teleostei</taxon>
        <taxon>Neoteleostei</taxon>
        <taxon>Acanthomorphata</taxon>
        <taxon>Eupercaria</taxon>
        <taxon>Perciformes</taxon>
        <taxon>Notothenioidei</taxon>
        <taxon>Pogonophryne</taxon>
    </lineage>
</organism>
<accession>A0AAD6FWR9</accession>
<name>A0AAD6FWR9_9TELE</name>
<evidence type="ECO:0000313" key="1">
    <source>
        <dbReference type="EMBL" id="KAJ4949593.1"/>
    </source>
</evidence>
<keyword evidence="2" id="KW-1185">Reference proteome</keyword>
<proteinExistence type="predicted"/>
<gene>
    <name evidence="1" type="ORF">JOQ06_021103</name>
</gene>
<dbReference type="Proteomes" id="UP001219934">
    <property type="component" value="Unassembled WGS sequence"/>
</dbReference>
<dbReference type="AlphaFoldDB" id="A0AAD6FWR9"/>
<protein>
    <submittedName>
        <fullName evidence="1">Uncharacterized protein</fullName>
    </submittedName>
</protein>
<dbReference type="EMBL" id="JAPTMU010000001">
    <property type="protein sequence ID" value="KAJ4949593.1"/>
    <property type="molecule type" value="Genomic_DNA"/>
</dbReference>